<dbReference type="AlphaFoldDB" id="A0A7W6J8V6"/>
<organism evidence="1 2">
    <name type="scientific">Gellertiella hungarica</name>
    <dbReference type="NCBI Taxonomy" id="1572859"/>
    <lineage>
        <taxon>Bacteria</taxon>
        <taxon>Pseudomonadati</taxon>
        <taxon>Pseudomonadota</taxon>
        <taxon>Alphaproteobacteria</taxon>
        <taxon>Hyphomicrobiales</taxon>
        <taxon>Rhizobiaceae</taxon>
        <taxon>Gellertiella</taxon>
    </lineage>
</organism>
<comment type="caution">
    <text evidence="1">The sequence shown here is derived from an EMBL/GenBank/DDBJ whole genome shotgun (WGS) entry which is preliminary data.</text>
</comment>
<evidence type="ECO:0000313" key="1">
    <source>
        <dbReference type="EMBL" id="MBB4066928.1"/>
    </source>
</evidence>
<sequence length="130" mass="14208">MHAVTGSSTQGAEQSMANATAFPDRDTIADKMANLGEGEQAYLRLVMENVKQDENLFAGLELYLNRAAAGRFLHTLKLEKAGEWLGNAAPPRLQIRLMEIAKSSHHPAYQAFRAGVVRSGGLERAYPPAR</sequence>
<name>A0A7W6J8V6_9HYPH</name>
<gene>
    <name evidence="1" type="ORF">GGR23_004155</name>
</gene>
<reference evidence="1 2" key="1">
    <citation type="submission" date="2020-08" db="EMBL/GenBank/DDBJ databases">
        <title>Genomic Encyclopedia of Type Strains, Phase IV (KMG-IV): sequencing the most valuable type-strain genomes for metagenomic binning, comparative biology and taxonomic classification.</title>
        <authorList>
            <person name="Goeker M."/>
        </authorList>
    </citation>
    <scope>NUCLEOTIDE SEQUENCE [LARGE SCALE GENOMIC DNA]</scope>
    <source>
        <strain evidence="1 2">DSM 29853</strain>
    </source>
</reference>
<dbReference type="Proteomes" id="UP000528286">
    <property type="component" value="Unassembled WGS sequence"/>
</dbReference>
<dbReference type="EMBL" id="JACIEZ010000013">
    <property type="protein sequence ID" value="MBB4066928.1"/>
    <property type="molecule type" value="Genomic_DNA"/>
</dbReference>
<accession>A0A7W6J8V6</accession>
<evidence type="ECO:0000313" key="2">
    <source>
        <dbReference type="Proteomes" id="UP000528286"/>
    </source>
</evidence>
<protein>
    <submittedName>
        <fullName evidence="1">Uncharacterized protein</fullName>
    </submittedName>
</protein>
<keyword evidence="2" id="KW-1185">Reference proteome</keyword>
<proteinExistence type="predicted"/>